<keyword evidence="1" id="KW-0732">Signal</keyword>
<dbReference type="EMBL" id="CP011390">
    <property type="protein sequence ID" value="ANE50057.1"/>
    <property type="molecule type" value="Genomic_DNA"/>
</dbReference>
<proteinExistence type="predicted"/>
<dbReference type="RefSeq" id="WP_066402317.1">
    <property type="nucleotide sequence ID" value="NZ_CP011390.1"/>
</dbReference>
<dbReference type="AlphaFoldDB" id="A0A172TTH1"/>
<organism evidence="2 3">
    <name type="scientific">Flavisolibacter tropicus</name>
    <dbReference type="NCBI Taxonomy" id="1492898"/>
    <lineage>
        <taxon>Bacteria</taxon>
        <taxon>Pseudomonadati</taxon>
        <taxon>Bacteroidota</taxon>
        <taxon>Chitinophagia</taxon>
        <taxon>Chitinophagales</taxon>
        <taxon>Chitinophagaceae</taxon>
        <taxon>Flavisolibacter</taxon>
    </lineage>
</organism>
<keyword evidence="3" id="KW-1185">Reference proteome</keyword>
<gene>
    <name evidence="2" type="ORF">SY85_05645</name>
</gene>
<name>A0A172TTH1_9BACT</name>
<feature type="signal peptide" evidence="1">
    <location>
        <begin position="1"/>
        <end position="18"/>
    </location>
</feature>
<protein>
    <submittedName>
        <fullName evidence="2">Uncharacterized protein</fullName>
    </submittedName>
</protein>
<sequence length="132" mass="14801">MKALFTALLITITFFVHGQAQKTLQFGKNTLTGTVILKTLIHPITEKPIKDAMVLKLPYKVKFTATDELADDVITDEIRIYGDVQKVKDPNTVYKALINKQVEIKASIVYAPSGNYPLLANIIEDFSYTIIK</sequence>
<accession>A0A172TTH1</accession>
<dbReference type="KEGG" id="fla:SY85_05645"/>
<feature type="chain" id="PRO_5008001118" evidence="1">
    <location>
        <begin position="19"/>
        <end position="132"/>
    </location>
</feature>
<reference evidence="3" key="1">
    <citation type="submission" date="2015-01" db="EMBL/GenBank/DDBJ databases">
        <title>Flavisolibacter sp./LCS9/ whole genome sequencing.</title>
        <authorList>
            <person name="Kim M.K."/>
            <person name="Srinivasan S."/>
            <person name="Lee J.-J."/>
        </authorList>
    </citation>
    <scope>NUCLEOTIDE SEQUENCE [LARGE SCALE GENOMIC DNA]</scope>
    <source>
        <strain evidence="3">LCS9</strain>
    </source>
</reference>
<evidence type="ECO:0000313" key="3">
    <source>
        <dbReference type="Proteomes" id="UP000077177"/>
    </source>
</evidence>
<reference evidence="2 3" key="2">
    <citation type="journal article" date="2016" name="Int. J. Syst. Evol. Microbiol.">
        <title>Flavisolibacter tropicus sp. nov., isolated from tropical soil.</title>
        <authorList>
            <person name="Lee J.J."/>
            <person name="Kang M.S."/>
            <person name="Kim G.S."/>
            <person name="Lee C.S."/>
            <person name="Lim S."/>
            <person name="Lee J."/>
            <person name="Roh S.H."/>
            <person name="Kang H."/>
            <person name="Ha J.M."/>
            <person name="Bae S."/>
            <person name="Jung H.Y."/>
            <person name="Kim M.K."/>
        </authorList>
    </citation>
    <scope>NUCLEOTIDE SEQUENCE [LARGE SCALE GENOMIC DNA]</scope>
    <source>
        <strain evidence="2 3">LCS9</strain>
    </source>
</reference>
<evidence type="ECO:0000256" key="1">
    <source>
        <dbReference type="SAM" id="SignalP"/>
    </source>
</evidence>
<dbReference type="Proteomes" id="UP000077177">
    <property type="component" value="Chromosome"/>
</dbReference>
<evidence type="ECO:0000313" key="2">
    <source>
        <dbReference type="EMBL" id="ANE50057.1"/>
    </source>
</evidence>